<feature type="compositionally biased region" description="Low complexity" evidence="3">
    <location>
        <begin position="99"/>
        <end position="117"/>
    </location>
</feature>
<dbReference type="EMBL" id="JASPKZ010001595">
    <property type="protein sequence ID" value="KAJ9597644.1"/>
    <property type="molecule type" value="Genomic_DNA"/>
</dbReference>
<dbReference type="PANTHER" id="PTHR14491:SF7">
    <property type="entry name" value="SOSONDOWAH, ISOFORM G"/>
    <property type="match status" value="1"/>
</dbReference>
<gene>
    <name evidence="5" type="ORF">L9F63_011513</name>
</gene>
<organism evidence="5 6">
    <name type="scientific">Diploptera punctata</name>
    <name type="common">Pacific beetle cockroach</name>
    <dbReference type="NCBI Taxonomy" id="6984"/>
    <lineage>
        <taxon>Eukaryota</taxon>
        <taxon>Metazoa</taxon>
        <taxon>Ecdysozoa</taxon>
        <taxon>Arthropoda</taxon>
        <taxon>Hexapoda</taxon>
        <taxon>Insecta</taxon>
        <taxon>Pterygota</taxon>
        <taxon>Neoptera</taxon>
        <taxon>Polyneoptera</taxon>
        <taxon>Dictyoptera</taxon>
        <taxon>Blattodea</taxon>
        <taxon>Blaberoidea</taxon>
        <taxon>Blaberidae</taxon>
        <taxon>Diplopterinae</taxon>
        <taxon>Diploptera</taxon>
    </lineage>
</organism>
<protein>
    <recommendedName>
        <fullName evidence="4">SOWAHA-C winged helix-turn-helix domain-containing protein</fullName>
    </recommendedName>
</protein>
<evidence type="ECO:0000259" key="4">
    <source>
        <dbReference type="Pfam" id="PF25877"/>
    </source>
</evidence>
<feature type="domain" description="SOWAHA-C winged helix-turn-helix" evidence="4">
    <location>
        <begin position="6"/>
        <end position="82"/>
    </location>
</feature>
<sequence length="275" mass="30781">MAVPSELSLDAIREFMLENGGKVTNHDLVKHFKRFLTDPETRVEARNQFKEYVNTVATIRNEEGEKYLVLKKKYRNPIGIQSPERFVSSPGSPTPSYDSLHSMSPSSAYPSSMFSVSQESLEVVSPSRQPPPYRAPPPPPISPNSSDYGSPSPPVRQNSSASEDIASPRDMLRSPSRDDSFEAEKLEETVIHAPPPVPPRRKSTDKMKLENKENMPDGTVKRPKTAGLESANKDVVDGEEQKISVKERMLKFNRLASETDVKSHHIVANKKKVER</sequence>
<dbReference type="PANTHER" id="PTHR14491">
    <property type="entry name" value="SOSONDOWAH, ISOFORM G"/>
    <property type="match status" value="1"/>
</dbReference>
<evidence type="ECO:0000256" key="3">
    <source>
        <dbReference type="SAM" id="MobiDB-lite"/>
    </source>
</evidence>
<feature type="non-terminal residue" evidence="5">
    <location>
        <position position="1"/>
    </location>
</feature>
<evidence type="ECO:0000256" key="2">
    <source>
        <dbReference type="ARBA" id="ARBA00023043"/>
    </source>
</evidence>
<reference evidence="5" key="1">
    <citation type="journal article" date="2023" name="IScience">
        <title>Live-bearing cockroach genome reveals convergent evolutionary mechanisms linked to viviparity in insects and beyond.</title>
        <authorList>
            <person name="Fouks B."/>
            <person name="Harrison M.C."/>
            <person name="Mikhailova A.A."/>
            <person name="Marchal E."/>
            <person name="English S."/>
            <person name="Carruthers M."/>
            <person name="Jennings E.C."/>
            <person name="Chiamaka E.L."/>
            <person name="Frigard R.A."/>
            <person name="Pippel M."/>
            <person name="Attardo G.M."/>
            <person name="Benoit J.B."/>
            <person name="Bornberg-Bauer E."/>
            <person name="Tobe S.S."/>
        </authorList>
    </citation>
    <scope>NUCLEOTIDE SEQUENCE</scope>
    <source>
        <strain evidence="5">Stay&amp;Tobe</strain>
    </source>
</reference>
<reference evidence="5" key="2">
    <citation type="submission" date="2023-05" db="EMBL/GenBank/DDBJ databases">
        <authorList>
            <person name="Fouks B."/>
        </authorList>
    </citation>
    <scope>NUCLEOTIDE SEQUENCE</scope>
    <source>
        <strain evidence="5">Stay&amp;Tobe</strain>
        <tissue evidence="5">Testes</tissue>
    </source>
</reference>
<dbReference type="Proteomes" id="UP001233999">
    <property type="component" value="Unassembled WGS sequence"/>
</dbReference>
<feature type="region of interest" description="Disordered" evidence="3">
    <location>
        <begin position="81"/>
        <end position="241"/>
    </location>
</feature>
<dbReference type="Pfam" id="PF25877">
    <property type="entry name" value="WHD_SOWAH"/>
    <property type="match status" value="1"/>
</dbReference>
<feature type="compositionally biased region" description="Pro residues" evidence="3">
    <location>
        <begin position="128"/>
        <end position="142"/>
    </location>
</feature>
<keyword evidence="6" id="KW-1185">Reference proteome</keyword>
<name>A0AAD8EPU9_DIPPU</name>
<keyword evidence="1" id="KW-0677">Repeat</keyword>
<proteinExistence type="predicted"/>
<accession>A0AAD8EPU9</accession>
<comment type="caution">
    <text evidence="5">The sequence shown here is derived from an EMBL/GenBank/DDBJ whole genome shotgun (WGS) entry which is preliminary data.</text>
</comment>
<dbReference type="AlphaFoldDB" id="A0AAD8EPU9"/>
<evidence type="ECO:0000313" key="5">
    <source>
        <dbReference type="EMBL" id="KAJ9597644.1"/>
    </source>
</evidence>
<evidence type="ECO:0000313" key="6">
    <source>
        <dbReference type="Proteomes" id="UP001233999"/>
    </source>
</evidence>
<evidence type="ECO:0000256" key="1">
    <source>
        <dbReference type="ARBA" id="ARBA00022737"/>
    </source>
</evidence>
<feature type="compositionally biased region" description="Basic and acidic residues" evidence="3">
    <location>
        <begin position="166"/>
        <end position="190"/>
    </location>
</feature>
<keyword evidence="2" id="KW-0040">ANK repeat</keyword>
<feature type="compositionally biased region" description="Basic and acidic residues" evidence="3">
    <location>
        <begin position="231"/>
        <end position="241"/>
    </location>
</feature>
<dbReference type="InterPro" id="IPR058889">
    <property type="entry name" value="WHD_SOWAHA-C"/>
</dbReference>
<feature type="compositionally biased region" description="Basic and acidic residues" evidence="3">
    <location>
        <begin position="202"/>
        <end position="215"/>
    </location>
</feature>